<reference evidence="4" key="1">
    <citation type="submission" date="2016-06" db="UniProtKB">
        <authorList>
            <consortium name="WormBaseParasite"/>
        </authorList>
    </citation>
    <scope>IDENTIFICATION</scope>
</reference>
<dbReference type="SUPFAM" id="SSF48452">
    <property type="entry name" value="TPR-like"/>
    <property type="match status" value="4"/>
</dbReference>
<dbReference type="InterPro" id="IPR011990">
    <property type="entry name" value="TPR-like_helical_dom_sf"/>
</dbReference>
<reference evidence="2 3" key="2">
    <citation type="submission" date="2018-11" db="EMBL/GenBank/DDBJ databases">
        <authorList>
            <consortium name="Pathogen Informatics"/>
        </authorList>
    </citation>
    <scope>NUCLEOTIDE SEQUENCE [LARGE SCALE GENOMIC DNA]</scope>
</reference>
<keyword evidence="1" id="KW-0802">TPR repeat</keyword>
<gene>
    <name evidence="2" type="ORF">SBAD_LOCUS12798</name>
</gene>
<dbReference type="SMART" id="SM00028">
    <property type="entry name" value="TPR"/>
    <property type="match status" value="11"/>
</dbReference>
<dbReference type="PROSITE" id="PS50005">
    <property type="entry name" value="TPR"/>
    <property type="match status" value="1"/>
</dbReference>
<name>A0A183JAA0_9BILA</name>
<dbReference type="OrthoDB" id="626167at2759"/>
<dbReference type="Proteomes" id="UP000270296">
    <property type="component" value="Unassembled WGS sequence"/>
</dbReference>
<sequence>MYEDALKTFLQCVEFHKERGTGVSESVDQMCGMYACIGDAYLGLQQIAAADQAYDQMLRLARILNSTSAEIDALTRLGRLKRYKASRRWAEKQLDIALKLGDRLMEADACSALGDVEFEVRRFGNAAKLYQKRLELVSSGGCPIKHDGTMLQALHRLGTCHYLNGSYDEALSTYRSALRLAEESESGSNERSLVCMLHADLAFCLLSLSRSADAVKHMSLHWTLSRDTVNSKVRSMAFKNVGRYYAKCGEYKKCIEYMEKYLMIVQEENELSEELESCLILGDAHRKLACYLEAVRFYNQALTMAKDTSNYTVLANAYRSLAVSKMKLHEFNDAMECAKYFLAIAHILGNAESKCDALLTISEILLLTGKPKASLKVIGKAMNLIIAASLNHLQRKTLGLLGLNYLTLEKYREAMSVFWQEKALAEQTKNSDDLCSVCEHLGAYFRAQNQVDQALQEYRKQASIAKATNNLEKQLDAWWNMAETQIRAKNLDEARRCFQRHADLMILCGGGDRSFTAVRKALLKVADLLERQKRWLSSAKCYERLLSLPLGDDAEERTMAPVLRVRLGWMMVRLLRFERARTEFLSCLKQNSTAAVSANESLAVRLYQGLAYCEAALGDTKSSLARLTTLLTD</sequence>
<dbReference type="AlphaFoldDB" id="A0A183JAA0"/>
<accession>A0A183JAA0</accession>
<proteinExistence type="predicted"/>
<keyword evidence="3" id="KW-1185">Reference proteome</keyword>
<dbReference type="PANTHER" id="PTHR10098">
    <property type="entry name" value="RAPSYN-RELATED"/>
    <property type="match status" value="1"/>
</dbReference>
<evidence type="ECO:0000313" key="2">
    <source>
        <dbReference type="EMBL" id="VDP51879.1"/>
    </source>
</evidence>
<protein>
    <submittedName>
        <fullName evidence="4">ANAPC5 domain-containing protein</fullName>
    </submittedName>
</protein>
<dbReference type="Gene3D" id="1.25.40.10">
    <property type="entry name" value="Tetratricopeptide repeat domain"/>
    <property type="match status" value="4"/>
</dbReference>
<dbReference type="InterPro" id="IPR019734">
    <property type="entry name" value="TPR_rpt"/>
</dbReference>
<organism evidence="4">
    <name type="scientific">Soboliphyme baturini</name>
    <dbReference type="NCBI Taxonomy" id="241478"/>
    <lineage>
        <taxon>Eukaryota</taxon>
        <taxon>Metazoa</taxon>
        <taxon>Ecdysozoa</taxon>
        <taxon>Nematoda</taxon>
        <taxon>Enoplea</taxon>
        <taxon>Dorylaimia</taxon>
        <taxon>Dioctophymatida</taxon>
        <taxon>Dioctophymatoidea</taxon>
        <taxon>Soboliphymatidae</taxon>
        <taxon>Soboliphyme</taxon>
    </lineage>
</organism>
<evidence type="ECO:0000256" key="1">
    <source>
        <dbReference type="PROSITE-ProRule" id="PRU00339"/>
    </source>
</evidence>
<dbReference type="WBParaSite" id="SBAD_0001321101-mRNA-1">
    <property type="protein sequence ID" value="SBAD_0001321101-mRNA-1"/>
    <property type="gene ID" value="SBAD_0001321101"/>
</dbReference>
<evidence type="ECO:0000313" key="4">
    <source>
        <dbReference type="WBParaSite" id="SBAD_0001321101-mRNA-1"/>
    </source>
</evidence>
<dbReference type="EMBL" id="UZAM01018864">
    <property type="protein sequence ID" value="VDP51879.1"/>
    <property type="molecule type" value="Genomic_DNA"/>
</dbReference>
<feature type="repeat" description="TPR" evidence="1">
    <location>
        <begin position="151"/>
        <end position="184"/>
    </location>
</feature>
<dbReference type="Pfam" id="PF13181">
    <property type="entry name" value="TPR_8"/>
    <property type="match status" value="1"/>
</dbReference>
<evidence type="ECO:0000313" key="3">
    <source>
        <dbReference type="Proteomes" id="UP000270296"/>
    </source>
</evidence>
<dbReference type="Pfam" id="PF13176">
    <property type="entry name" value="TPR_7"/>
    <property type="match status" value="1"/>
</dbReference>